<sequence length="963" mass="103017">MTDVNHDHVPLAALEHGTPFADRHVGPAPAELARMLDVIGVGSLEELGEQAFPKGIREQDLRMALPDPATESEALDELRALAEQCTTNVEMIGLGYHGTVTPPVIRRNVVESPAWYTAYTPYQPEISQGRLEALLNFQTLVADLTGVEVSNSSMLDESTAAAEGMTLVRRAGKAKSPRFVVDADVLPQTLSVVQTRAEPLGIEIVVADLSDGVDGLPDGEFFGALLSYPNASGAVRDLEPVIAAVHERGAKAVVAADLLSLTLLRAPGEMGADVVVGNTQRFGVPMGFGGPHAGYMAVAKGFERQLPGRLVGVSVDADGEQAYRLALQTREQHIRREKATSNICTAQVLLAVVASMYAVYHGPEGLKAIATRTHRMATVLAEGLRRGGVEVVHDEFFDTVLANVPGRADEVVRAARERGVNLRRADADHVGVSCDETTTRAHLALVWGAFGVEADADAVDGSVDEALPAALLRESEYLTHPVFHQHRSETSLLRYLRKLSDTDVALDRSMIPLGSCTMKLNATAEMEPITWPSFANLHPFAPAEDAKGLLQVVSDLESWLAEITGYDAVSLQPNAGSQGEFAGLLAIRAYHHSRGEAARDICVIPSSAHGTNAASAVMAGLRVVVVRCDDDGNIEMDHLREVLDAHRDDLAAIMVTYPSTHGVYEDTVQDVCAMVHEAGGQVYVDGANLNALIGLARMGKFGSDVSHLNLHKTFCIPHGGGGPGVGPIGVREHLAPFLPNHPLQPAAGPETGVGPISAAPWGSASILPISWAYVRMMGPEGLRRATLTAVAAANYVAKRLDAHFPVLYTGEGGYVAHECILDLRQITKDSGVTVDDVAKRLADYGLHAPTMSFPVAGTLMVEPTESENLAELDRFCEAMIAIRAEIDKVTAGQWPVDDNPLCDSPFTTASLAGEWNHAYSREEAAYPLGRSMPKIWPAVRRIDGAKGDRNLVCSCPPLEAYQA</sequence>
<evidence type="ECO:0000256" key="7">
    <source>
        <dbReference type="ARBA" id="ARBA00049026"/>
    </source>
</evidence>
<dbReference type="PANTHER" id="PTHR11773">
    <property type="entry name" value="GLYCINE DEHYDROGENASE, DECARBOXYLATING"/>
    <property type="match status" value="1"/>
</dbReference>
<dbReference type="AlphaFoldDB" id="A0A5Q3Q9H4"/>
<dbReference type="Proteomes" id="UP000371041">
    <property type="component" value="Chromosome"/>
</dbReference>
<dbReference type="CDD" id="cd00613">
    <property type="entry name" value="GDC-P"/>
    <property type="match status" value="2"/>
</dbReference>
<dbReference type="GO" id="GO:0005960">
    <property type="term" value="C:glycine cleavage complex"/>
    <property type="evidence" value="ECO:0007669"/>
    <property type="project" value="TreeGrafter"/>
</dbReference>
<dbReference type="GO" id="GO:0004375">
    <property type="term" value="F:glycine dehydrogenase (decarboxylating) activity"/>
    <property type="evidence" value="ECO:0007669"/>
    <property type="project" value="UniProtKB-EC"/>
</dbReference>
<dbReference type="RefSeq" id="WP_154076447.1">
    <property type="nucleotide sequence ID" value="NZ_CP045929.1"/>
</dbReference>
<evidence type="ECO:0000256" key="2">
    <source>
        <dbReference type="ARBA" id="ARBA00003788"/>
    </source>
</evidence>
<dbReference type="NCBIfam" id="TIGR00461">
    <property type="entry name" value="gcvP"/>
    <property type="match status" value="1"/>
</dbReference>
<evidence type="ECO:0000313" key="13">
    <source>
        <dbReference type="Proteomes" id="UP000371041"/>
    </source>
</evidence>
<comment type="subunit">
    <text evidence="4 8">The glycine cleavage system is composed of four proteins: P, T, L and H.</text>
</comment>
<dbReference type="EC" id="1.4.4.2" evidence="8"/>
<dbReference type="InterPro" id="IPR015422">
    <property type="entry name" value="PyrdxlP-dep_Trfase_small"/>
</dbReference>
<dbReference type="GO" id="GO:0030170">
    <property type="term" value="F:pyridoxal phosphate binding"/>
    <property type="evidence" value="ECO:0007669"/>
    <property type="project" value="TreeGrafter"/>
</dbReference>
<evidence type="ECO:0000313" key="12">
    <source>
        <dbReference type="EMBL" id="QGK69854.1"/>
    </source>
</evidence>
<evidence type="ECO:0000256" key="3">
    <source>
        <dbReference type="ARBA" id="ARBA00010756"/>
    </source>
</evidence>
<dbReference type="InterPro" id="IPR015424">
    <property type="entry name" value="PyrdxlP-dep_Trfase"/>
</dbReference>
<comment type="catalytic activity">
    <reaction evidence="7 8">
        <text>N(6)-[(R)-lipoyl]-L-lysyl-[glycine-cleavage complex H protein] + glycine + H(+) = N(6)-[(R)-S(8)-aminomethyldihydrolipoyl]-L-lysyl-[glycine-cleavage complex H protein] + CO2</text>
        <dbReference type="Rhea" id="RHEA:24304"/>
        <dbReference type="Rhea" id="RHEA-COMP:10494"/>
        <dbReference type="Rhea" id="RHEA-COMP:10495"/>
        <dbReference type="ChEBI" id="CHEBI:15378"/>
        <dbReference type="ChEBI" id="CHEBI:16526"/>
        <dbReference type="ChEBI" id="CHEBI:57305"/>
        <dbReference type="ChEBI" id="CHEBI:83099"/>
        <dbReference type="ChEBI" id="CHEBI:83143"/>
        <dbReference type="EC" id="1.4.4.2"/>
    </reaction>
</comment>
<feature type="modified residue" description="N6-(pyridoxal phosphate)lysine" evidence="8 9">
    <location>
        <position position="712"/>
    </location>
</feature>
<dbReference type="Pfam" id="PF02347">
    <property type="entry name" value="GDC-P"/>
    <property type="match status" value="2"/>
</dbReference>
<keyword evidence="5 8" id="KW-0663">Pyridoxal phosphate</keyword>
<dbReference type="Pfam" id="PF21478">
    <property type="entry name" value="GcvP2_C"/>
    <property type="match status" value="1"/>
</dbReference>
<dbReference type="GO" id="GO:0005829">
    <property type="term" value="C:cytosol"/>
    <property type="evidence" value="ECO:0007669"/>
    <property type="project" value="TreeGrafter"/>
</dbReference>
<protein>
    <recommendedName>
        <fullName evidence="8">Glycine dehydrogenase (decarboxylating)</fullName>
        <ecNumber evidence="8">1.4.4.2</ecNumber>
    </recommendedName>
    <alternativeName>
        <fullName evidence="8">Glycine cleavage system P-protein</fullName>
    </alternativeName>
    <alternativeName>
        <fullName evidence="8">Glycine decarboxylase</fullName>
    </alternativeName>
    <alternativeName>
        <fullName evidence="8">Glycine dehydrogenase (aminomethyl-transferring)</fullName>
    </alternativeName>
</protein>
<evidence type="ECO:0000256" key="8">
    <source>
        <dbReference type="HAMAP-Rule" id="MF_00711"/>
    </source>
</evidence>
<dbReference type="KEGG" id="sace:GIY23_10280"/>
<dbReference type="InterPro" id="IPR015421">
    <property type="entry name" value="PyrdxlP-dep_Trfase_major"/>
</dbReference>
<name>A0A5Q3Q9H4_9PSEU</name>
<dbReference type="EMBL" id="CP045929">
    <property type="protein sequence ID" value="QGK69854.1"/>
    <property type="molecule type" value="Genomic_DNA"/>
</dbReference>
<keyword evidence="13" id="KW-1185">Reference proteome</keyword>
<feature type="domain" description="Glycine dehydrogenase C-terminal" evidence="11">
    <location>
        <begin position="785"/>
        <end position="905"/>
    </location>
</feature>
<reference evidence="13" key="1">
    <citation type="submission" date="2019-11" db="EMBL/GenBank/DDBJ databases">
        <title>The complete genome sequence of Saccharopolyspora sp. E2A.</title>
        <authorList>
            <person name="Zhang G."/>
        </authorList>
    </citation>
    <scope>NUCLEOTIDE SEQUENCE [LARGE SCALE GENOMIC DNA]</scope>
    <source>
        <strain evidence="13">E2A</strain>
    </source>
</reference>
<dbReference type="FunFam" id="3.40.640.10:FF:000005">
    <property type="entry name" value="Glycine dehydrogenase (decarboxylating), mitochondrial"/>
    <property type="match status" value="1"/>
</dbReference>
<comment type="function">
    <text evidence="2 8">The glycine cleavage system catalyzes the degradation of glycine. The P protein binds the alpha-amino group of glycine through its pyridoxal phosphate cofactor; CO(2) is released and the remaining methylamine moiety is then transferred to the lipoamide cofactor of the H protein.</text>
</comment>
<feature type="domain" description="Glycine cleavage system P-protein N-terminal" evidence="10">
    <location>
        <begin position="22"/>
        <end position="449"/>
    </location>
</feature>
<dbReference type="SUPFAM" id="SSF53383">
    <property type="entry name" value="PLP-dependent transferases"/>
    <property type="match status" value="2"/>
</dbReference>
<evidence type="ECO:0000256" key="1">
    <source>
        <dbReference type="ARBA" id="ARBA00001933"/>
    </source>
</evidence>
<evidence type="ECO:0000256" key="5">
    <source>
        <dbReference type="ARBA" id="ARBA00022898"/>
    </source>
</evidence>
<dbReference type="InterPro" id="IPR003437">
    <property type="entry name" value="GcvP"/>
</dbReference>
<dbReference type="GO" id="GO:0019464">
    <property type="term" value="P:glycine decarboxylation via glycine cleavage system"/>
    <property type="evidence" value="ECO:0007669"/>
    <property type="project" value="UniProtKB-UniRule"/>
</dbReference>
<dbReference type="NCBIfam" id="NF003346">
    <property type="entry name" value="PRK04366.1"/>
    <property type="match status" value="1"/>
</dbReference>
<evidence type="ECO:0000256" key="6">
    <source>
        <dbReference type="ARBA" id="ARBA00023002"/>
    </source>
</evidence>
<feature type="domain" description="Glycine cleavage system P-protein N-terminal" evidence="10">
    <location>
        <begin position="460"/>
        <end position="739"/>
    </location>
</feature>
<evidence type="ECO:0000259" key="10">
    <source>
        <dbReference type="Pfam" id="PF02347"/>
    </source>
</evidence>
<organism evidence="12 13">
    <name type="scientific">Allosaccharopolyspora coralli</name>
    <dbReference type="NCBI Taxonomy" id="2665642"/>
    <lineage>
        <taxon>Bacteria</taxon>
        <taxon>Bacillati</taxon>
        <taxon>Actinomycetota</taxon>
        <taxon>Actinomycetes</taxon>
        <taxon>Pseudonocardiales</taxon>
        <taxon>Pseudonocardiaceae</taxon>
        <taxon>Allosaccharopolyspora</taxon>
    </lineage>
</organism>
<comment type="cofactor">
    <cofactor evidence="1 8 9">
        <name>pyridoxal 5'-phosphate</name>
        <dbReference type="ChEBI" id="CHEBI:597326"/>
    </cofactor>
</comment>
<evidence type="ECO:0000259" key="11">
    <source>
        <dbReference type="Pfam" id="PF21478"/>
    </source>
</evidence>
<dbReference type="InterPro" id="IPR049315">
    <property type="entry name" value="GDC-P_N"/>
</dbReference>
<dbReference type="HAMAP" id="MF_00711">
    <property type="entry name" value="GcvP"/>
    <property type="match status" value="1"/>
</dbReference>
<dbReference type="GO" id="GO:0016594">
    <property type="term" value="F:glycine binding"/>
    <property type="evidence" value="ECO:0007669"/>
    <property type="project" value="TreeGrafter"/>
</dbReference>
<dbReference type="InterPro" id="IPR020581">
    <property type="entry name" value="GDC_P"/>
</dbReference>
<dbReference type="InterPro" id="IPR049316">
    <property type="entry name" value="GDC-P_C"/>
</dbReference>
<gene>
    <name evidence="8 12" type="primary">gcvP</name>
    <name evidence="12" type="ORF">GIY23_10280</name>
</gene>
<evidence type="ECO:0000256" key="4">
    <source>
        <dbReference type="ARBA" id="ARBA00011690"/>
    </source>
</evidence>
<keyword evidence="6 8" id="KW-0560">Oxidoreductase</keyword>
<dbReference type="FunFam" id="3.40.640.10:FF:000007">
    <property type="entry name" value="glycine dehydrogenase (Decarboxylating), mitochondrial"/>
    <property type="match status" value="1"/>
</dbReference>
<evidence type="ECO:0000256" key="9">
    <source>
        <dbReference type="PIRSR" id="PIRSR603437-50"/>
    </source>
</evidence>
<comment type="similarity">
    <text evidence="3 8">Belongs to the GcvP family.</text>
</comment>
<accession>A0A5Q3Q9H4</accession>
<proteinExistence type="inferred from homology"/>
<dbReference type="Gene3D" id="3.40.640.10">
    <property type="entry name" value="Type I PLP-dependent aspartate aminotransferase-like (Major domain)"/>
    <property type="match status" value="2"/>
</dbReference>
<dbReference type="PANTHER" id="PTHR11773:SF1">
    <property type="entry name" value="GLYCINE DEHYDROGENASE (DECARBOXYLATING), MITOCHONDRIAL"/>
    <property type="match status" value="1"/>
</dbReference>
<dbReference type="Gene3D" id="3.90.1150.10">
    <property type="entry name" value="Aspartate Aminotransferase, domain 1"/>
    <property type="match status" value="2"/>
</dbReference>